<protein>
    <submittedName>
        <fullName evidence="1">Uncharacterized protein</fullName>
    </submittedName>
</protein>
<evidence type="ECO:0000313" key="1">
    <source>
        <dbReference type="EMBL" id="PJC81553.1"/>
    </source>
</evidence>
<evidence type="ECO:0000313" key="2">
    <source>
        <dbReference type="Proteomes" id="UP000229370"/>
    </source>
</evidence>
<organism evidence="1 2">
    <name type="scientific">Candidatus Roizmanbacteria bacterium CG_4_8_14_3_um_filter_36_10</name>
    <dbReference type="NCBI Taxonomy" id="1974834"/>
    <lineage>
        <taxon>Bacteria</taxon>
        <taxon>Candidatus Roizmaniibacteriota</taxon>
    </lineage>
</organism>
<gene>
    <name evidence="1" type="ORF">CO007_04120</name>
</gene>
<comment type="caution">
    <text evidence="1">The sequence shown here is derived from an EMBL/GenBank/DDBJ whole genome shotgun (WGS) entry which is preliminary data.</text>
</comment>
<accession>A0A2M8GLW7</accession>
<dbReference type="Proteomes" id="UP000229370">
    <property type="component" value="Unassembled WGS sequence"/>
</dbReference>
<sequence length="66" mass="7339">MLDEGQKLIAEPTPIDSNFLTTAFIQSKNIPWPTRIHSGKHFGNLKPIIGDQIAVTHYVNVNVSPK</sequence>
<dbReference type="EMBL" id="PFQK01000071">
    <property type="protein sequence ID" value="PJC81553.1"/>
    <property type="molecule type" value="Genomic_DNA"/>
</dbReference>
<name>A0A2M8GLW7_9BACT</name>
<dbReference type="AlphaFoldDB" id="A0A2M8GLW7"/>
<proteinExistence type="predicted"/>
<reference evidence="2" key="1">
    <citation type="submission" date="2017-09" db="EMBL/GenBank/DDBJ databases">
        <title>Depth-based differentiation of microbial function through sediment-hosted aquifers and enrichment of novel symbionts in the deep terrestrial subsurface.</title>
        <authorList>
            <person name="Probst A.J."/>
            <person name="Ladd B."/>
            <person name="Jarett J.K."/>
            <person name="Geller-Mcgrath D.E."/>
            <person name="Sieber C.M.K."/>
            <person name="Emerson J.B."/>
            <person name="Anantharaman K."/>
            <person name="Thomas B.C."/>
            <person name="Malmstrom R."/>
            <person name="Stieglmeier M."/>
            <person name="Klingl A."/>
            <person name="Woyke T."/>
            <person name="Ryan C.M."/>
            <person name="Banfield J.F."/>
        </authorList>
    </citation>
    <scope>NUCLEOTIDE SEQUENCE [LARGE SCALE GENOMIC DNA]</scope>
</reference>